<dbReference type="AlphaFoldDB" id="A0A9P4SIL7"/>
<comment type="caution">
    <text evidence="2">The sequence shown here is derived from an EMBL/GenBank/DDBJ whole genome shotgun (WGS) entry which is preliminary data.</text>
</comment>
<dbReference type="Proteomes" id="UP000799429">
    <property type="component" value="Unassembled WGS sequence"/>
</dbReference>
<accession>A0A9P4SIL7</accession>
<feature type="compositionally biased region" description="Low complexity" evidence="1">
    <location>
        <begin position="109"/>
        <end position="127"/>
    </location>
</feature>
<gene>
    <name evidence="2" type="ORF">M501DRAFT_1012972</name>
</gene>
<evidence type="ECO:0000313" key="3">
    <source>
        <dbReference type="Proteomes" id="UP000799429"/>
    </source>
</evidence>
<dbReference type="OrthoDB" id="5380416at2759"/>
<feature type="compositionally biased region" description="Polar residues" evidence="1">
    <location>
        <begin position="87"/>
        <end position="101"/>
    </location>
</feature>
<feature type="region of interest" description="Disordered" evidence="1">
    <location>
        <begin position="269"/>
        <end position="289"/>
    </location>
</feature>
<sequence>MSRPNTTPKFQLPTLTPIDISLTAGTSIPAPLHSPPSTPGRPPTPGCGPLSSHPTTPLEGDAKHAAKPLTGLHLTTTSPESVPLPASPTSETLASPISPTATERRPSSVRKFLSLRSLSSSDSLRSSAQQAGRPGSPATVASTGTAGARNLSRKKSGGGWFGRRKSGFFGAKIEEGSVYEGRGDGVVAAQGQVQGQGVSMQQEVKKGPPAPKLPEIGALAKFTYTHTITTPLYTPIIIYILHHSKMAILRTLKKRIAAILAAMKGNATADISEPSSTNSSAVWDDADQDEPLDVEALARLYWEKENRKSPK</sequence>
<feature type="compositionally biased region" description="Pro residues" evidence="1">
    <location>
        <begin position="32"/>
        <end position="46"/>
    </location>
</feature>
<dbReference type="EMBL" id="MU006089">
    <property type="protein sequence ID" value="KAF2843631.1"/>
    <property type="molecule type" value="Genomic_DNA"/>
</dbReference>
<name>A0A9P4SIL7_9PEZI</name>
<keyword evidence="3" id="KW-1185">Reference proteome</keyword>
<proteinExistence type="predicted"/>
<feature type="region of interest" description="Disordered" evidence="1">
    <location>
        <begin position="1"/>
        <end position="158"/>
    </location>
</feature>
<organism evidence="2 3">
    <name type="scientific">Patellaria atrata CBS 101060</name>
    <dbReference type="NCBI Taxonomy" id="1346257"/>
    <lineage>
        <taxon>Eukaryota</taxon>
        <taxon>Fungi</taxon>
        <taxon>Dikarya</taxon>
        <taxon>Ascomycota</taxon>
        <taxon>Pezizomycotina</taxon>
        <taxon>Dothideomycetes</taxon>
        <taxon>Dothideomycetes incertae sedis</taxon>
        <taxon>Patellariales</taxon>
        <taxon>Patellariaceae</taxon>
        <taxon>Patellaria</taxon>
    </lineage>
</organism>
<evidence type="ECO:0000313" key="2">
    <source>
        <dbReference type="EMBL" id="KAF2843631.1"/>
    </source>
</evidence>
<reference evidence="2" key="1">
    <citation type="journal article" date="2020" name="Stud. Mycol.">
        <title>101 Dothideomycetes genomes: a test case for predicting lifestyles and emergence of pathogens.</title>
        <authorList>
            <person name="Haridas S."/>
            <person name="Albert R."/>
            <person name="Binder M."/>
            <person name="Bloem J."/>
            <person name="Labutti K."/>
            <person name="Salamov A."/>
            <person name="Andreopoulos B."/>
            <person name="Baker S."/>
            <person name="Barry K."/>
            <person name="Bills G."/>
            <person name="Bluhm B."/>
            <person name="Cannon C."/>
            <person name="Castanera R."/>
            <person name="Culley D."/>
            <person name="Daum C."/>
            <person name="Ezra D."/>
            <person name="Gonzalez J."/>
            <person name="Henrissat B."/>
            <person name="Kuo A."/>
            <person name="Liang C."/>
            <person name="Lipzen A."/>
            <person name="Lutzoni F."/>
            <person name="Magnuson J."/>
            <person name="Mondo S."/>
            <person name="Nolan M."/>
            <person name="Ohm R."/>
            <person name="Pangilinan J."/>
            <person name="Park H.-J."/>
            <person name="Ramirez L."/>
            <person name="Alfaro M."/>
            <person name="Sun H."/>
            <person name="Tritt A."/>
            <person name="Yoshinaga Y."/>
            <person name="Zwiers L.-H."/>
            <person name="Turgeon B."/>
            <person name="Goodwin S."/>
            <person name="Spatafora J."/>
            <person name="Crous P."/>
            <person name="Grigoriev I."/>
        </authorList>
    </citation>
    <scope>NUCLEOTIDE SEQUENCE</scope>
    <source>
        <strain evidence="2">CBS 101060</strain>
    </source>
</reference>
<evidence type="ECO:0000256" key="1">
    <source>
        <dbReference type="SAM" id="MobiDB-lite"/>
    </source>
</evidence>
<protein>
    <submittedName>
        <fullName evidence="2">Uncharacterized protein</fullName>
    </submittedName>
</protein>